<protein>
    <recommendedName>
        <fullName evidence="3">asparagine synthase (glutamine-hydrolyzing)</fullName>
        <ecNumber evidence="3">6.3.5.4</ecNumber>
    </recommendedName>
</protein>
<reference evidence="9 10" key="1">
    <citation type="submission" date="2018-10" db="EMBL/GenBank/DDBJ databases">
        <title>Draft genome of Fastidiocella sp. strain 375T, a bacterium isolated from a karstic cave dripping water.</title>
        <authorList>
            <person name="Coelho C."/>
            <person name="Verissimo A."/>
            <person name="Tiago I."/>
        </authorList>
    </citation>
    <scope>NUCLEOTIDE SEQUENCE [LARGE SCALE GENOMIC DNA]</scope>
    <source>
        <strain evidence="9 10">CAVE-375</strain>
    </source>
</reference>
<proteinExistence type="inferred from homology"/>
<dbReference type="PANTHER" id="PTHR43284">
    <property type="entry name" value="ASPARAGINE SYNTHETASE (GLUTAMINE-HYDROLYZING)"/>
    <property type="match status" value="1"/>
</dbReference>
<sequence>MCGIAGYFGLSERPVAVREAMLAALRQRGPDAQHAVGFGRSGQRLAEPGAAPNALLHARLSIMDPRPEADQPMASPDGQVWLCYNGEVYGWHGDRAALERQGFPFRTHSDTEFILNGYLAWGLEGLLPRLRGMFAFCLVDWRVGKVWLVRDRMGLKPLLYTHDGESLAFASLLRALLPSLDAAPRLNPDSLDAFLAHRYVPAPLTIFDGVHRLENGHYLEFDLASRKLRKVCYWTPHARSHGAWENVLDEAIRIRTYADRPMGLFLSGGIDSSTVACRLAEMGMSSFRTFSASFPGTRFDESDLAAEIAGRLGFPNTAVPIDPERLPDFERLIADLDEPFADPSAMPTWRLSEAVSREVKVVLGGDGGDELLAGYKRIDQHLRHAWRGDARLPLPTPAGVAKRGWRKWVGELGMGWRDAYALRFSGFAPHQRAWLQPGRRIERPHYWRLPEAADRSPRETLLAIDMLNYLPEYILRKGDLCTMAHGLELRAPLLDHVLVETLMALPPEQRFTRPAKQLFASVSTPLASLQLFDRPKKGFNPPLERWLAAELAPRLPGLGERLASSTGGQLERARVDAITDAYRARQVPAEQLMQLVMLDESLRQLREAGGGGEK</sequence>
<accession>A0ABY0FCA3</accession>
<organism evidence="9 10">
    <name type="scientific">Crenobacter cavernae</name>
    <dbReference type="NCBI Taxonomy" id="2290923"/>
    <lineage>
        <taxon>Bacteria</taxon>
        <taxon>Pseudomonadati</taxon>
        <taxon>Pseudomonadota</taxon>
        <taxon>Betaproteobacteria</taxon>
        <taxon>Neisseriales</taxon>
        <taxon>Neisseriaceae</taxon>
        <taxon>Crenobacter</taxon>
    </lineage>
</organism>
<dbReference type="PANTHER" id="PTHR43284:SF1">
    <property type="entry name" value="ASPARAGINE SYNTHETASE"/>
    <property type="match status" value="1"/>
</dbReference>
<dbReference type="Proteomes" id="UP000290682">
    <property type="component" value="Unassembled WGS sequence"/>
</dbReference>
<evidence type="ECO:0000256" key="7">
    <source>
        <dbReference type="ARBA" id="ARBA00048741"/>
    </source>
</evidence>
<dbReference type="Gene3D" id="3.60.20.10">
    <property type="entry name" value="Glutamine Phosphoribosylpyrophosphate, subunit 1, domain 1"/>
    <property type="match status" value="1"/>
</dbReference>
<dbReference type="InterPro" id="IPR001962">
    <property type="entry name" value="Asn_synthase"/>
</dbReference>
<keyword evidence="9" id="KW-0436">Ligase</keyword>
<dbReference type="NCBIfam" id="TIGR01536">
    <property type="entry name" value="asn_synth_AEB"/>
    <property type="match status" value="1"/>
</dbReference>
<evidence type="ECO:0000256" key="1">
    <source>
        <dbReference type="ARBA" id="ARBA00005187"/>
    </source>
</evidence>
<dbReference type="PROSITE" id="PS51278">
    <property type="entry name" value="GATASE_TYPE_2"/>
    <property type="match status" value="1"/>
</dbReference>
<evidence type="ECO:0000313" key="9">
    <source>
        <dbReference type="EMBL" id="RXZ43733.1"/>
    </source>
</evidence>
<dbReference type="SUPFAM" id="SSF52402">
    <property type="entry name" value="Adenine nucleotide alpha hydrolases-like"/>
    <property type="match status" value="1"/>
</dbReference>
<evidence type="ECO:0000256" key="2">
    <source>
        <dbReference type="ARBA" id="ARBA00005752"/>
    </source>
</evidence>
<evidence type="ECO:0000256" key="4">
    <source>
        <dbReference type="ARBA" id="ARBA00022741"/>
    </source>
</evidence>
<keyword evidence="6" id="KW-0315">Glutamine amidotransferase</keyword>
<evidence type="ECO:0000256" key="6">
    <source>
        <dbReference type="ARBA" id="ARBA00022962"/>
    </source>
</evidence>
<evidence type="ECO:0000313" key="10">
    <source>
        <dbReference type="Proteomes" id="UP000290682"/>
    </source>
</evidence>
<dbReference type="InterPro" id="IPR033738">
    <property type="entry name" value="AsnB_N"/>
</dbReference>
<evidence type="ECO:0000256" key="5">
    <source>
        <dbReference type="ARBA" id="ARBA00022840"/>
    </source>
</evidence>
<dbReference type="InterPro" id="IPR014729">
    <property type="entry name" value="Rossmann-like_a/b/a_fold"/>
</dbReference>
<dbReference type="InterPro" id="IPR029055">
    <property type="entry name" value="Ntn_hydrolases_N"/>
</dbReference>
<dbReference type="CDD" id="cd00712">
    <property type="entry name" value="AsnB"/>
    <property type="match status" value="1"/>
</dbReference>
<feature type="domain" description="Glutamine amidotransferase type-2" evidence="8">
    <location>
        <begin position="2"/>
        <end position="224"/>
    </location>
</feature>
<dbReference type="Pfam" id="PF00733">
    <property type="entry name" value="Asn_synthase"/>
    <property type="match status" value="1"/>
</dbReference>
<name>A0ABY0FCA3_9NEIS</name>
<gene>
    <name evidence="9" type="primary">asnB</name>
    <name evidence="9" type="ORF">EBB06_09000</name>
</gene>
<dbReference type="SUPFAM" id="SSF56235">
    <property type="entry name" value="N-terminal nucleophile aminohydrolases (Ntn hydrolases)"/>
    <property type="match status" value="1"/>
</dbReference>
<dbReference type="CDD" id="cd01991">
    <property type="entry name" value="Asn_synthase_B_C"/>
    <property type="match status" value="1"/>
</dbReference>
<evidence type="ECO:0000256" key="3">
    <source>
        <dbReference type="ARBA" id="ARBA00012737"/>
    </source>
</evidence>
<keyword evidence="5" id="KW-0067">ATP-binding</keyword>
<dbReference type="Gene3D" id="3.40.50.620">
    <property type="entry name" value="HUPs"/>
    <property type="match status" value="1"/>
</dbReference>
<dbReference type="InterPro" id="IPR051786">
    <property type="entry name" value="ASN_synthetase/amidase"/>
</dbReference>
<dbReference type="GO" id="GO:0004066">
    <property type="term" value="F:asparagine synthase (glutamine-hydrolyzing) activity"/>
    <property type="evidence" value="ECO:0007669"/>
    <property type="project" value="UniProtKB-EC"/>
</dbReference>
<dbReference type="PIRSF" id="PIRSF001589">
    <property type="entry name" value="Asn_synthetase_glu-h"/>
    <property type="match status" value="1"/>
</dbReference>
<keyword evidence="4" id="KW-0547">Nucleotide-binding</keyword>
<dbReference type="RefSeq" id="WP_129212867.1">
    <property type="nucleotide sequence ID" value="NZ_REGR01000007.1"/>
</dbReference>
<comment type="similarity">
    <text evidence="2">Belongs to the asparagine synthetase family.</text>
</comment>
<dbReference type="EMBL" id="REGR01000007">
    <property type="protein sequence ID" value="RXZ43733.1"/>
    <property type="molecule type" value="Genomic_DNA"/>
</dbReference>
<comment type="caution">
    <text evidence="9">The sequence shown here is derived from an EMBL/GenBank/DDBJ whole genome shotgun (WGS) entry which is preliminary data.</text>
</comment>
<dbReference type="Pfam" id="PF13537">
    <property type="entry name" value="GATase_7"/>
    <property type="match status" value="1"/>
</dbReference>
<keyword evidence="10" id="KW-1185">Reference proteome</keyword>
<comment type="catalytic activity">
    <reaction evidence="7">
        <text>L-aspartate + L-glutamine + ATP + H2O = L-asparagine + L-glutamate + AMP + diphosphate + H(+)</text>
        <dbReference type="Rhea" id="RHEA:12228"/>
        <dbReference type="ChEBI" id="CHEBI:15377"/>
        <dbReference type="ChEBI" id="CHEBI:15378"/>
        <dbReference type="ChEBI" id="CHEBI:29985"/>
        <dbReference type="ChEBI" id="CHEBI:29991"/>
        <dbReference type="ChEBI" id="CHEBI:30616"/>
        <dbReference type="ChEBI" id="CHEBI:33019"/>
        <dbReference type="ChEBI" id="CHEBI:58048"/>
        <dbReference type="ChEBI" id="CHEBI:58359"/>
        <dbReference type="ChEBI" id="CHEBI:456215"/>
        <dbReference type="EC" id="6.3.5.4"/>
    </reaction>
</comment>
<evidence type="ECO:0000259" key="8">
    <source>
        <dbReference type="PROSITE" id="PS51278"/>
    </source>
</evidence>
<dbReference type="InterPro" id="IPR017932">
    <property type="entry name" value="GATase_2_dom"/>
</dbReference>
<comment type="pathway">
    <text evidence="1">Amino-acid biosynthesis; L-asparagine biosynthesis; L-asparagine from L-aspartate (L-Gln route): step 1/1.</text>
</comment>
<dbReference type="InterPro" id="IPR006426">
    <property type="entry name" value="Asn_synth_AEB"/>
</dbReference>
<dbReference type="EC" id="6.3.5.4" evidence="3"/>